<organism evidence="3 5">
    <name type="scientific">Adineta ricciae</name>
    <name type="common">Rotifer</name>
    <dbReference type="NCBI Taxonomy" id="249248"/>
    <lineage>
        <taxon>Eukaryota</taxon>
        <taxon>Metazoa</taxon>
        <taxon>Spiralia</taxon>
        <taxon>Gnathifera</taxon>
        <taxon>Rotifera</taxon>
        <taxon>Eurotatoria</taxon>
        <taxon>Bdelloidea</taxon>
        <taxon>Adinetida</taxon>
        <taxon>Adinetidae</taxon>
        <taxon>Adineta</taxon>
    </lineage>
</organism>
<dbReference type="EMBL" id="CAJNOR010002015">
    <property type="protein sequence ID" value="CAF1234869.1"/>
    <property type="molecule type" value="Genomic_DNA"/>
</dbReference>
<evidence type="ECO:0000256" key="1">
    <source>
        <dbReference type="SAM" id="Phobius"/>
    </source>
</evidence>
<dbReference type="Proteomes" id="UP000663828">
    <property type="component" value="Unassembled WGS sequence"/>
</dbReference>
<evidence type="ECO:0000313" key="2">
    <source>
        <dbReference type="EMBL" id="CAF1234869.1"/>
    </source>
</evidence>
<keyword evidence="1" id="KW-0472">Membrane</keyword>
<evidence type="ECO:0000313" key="3">
    <source>
        <dbReference type="EMBL" id="CAF1290607.1"/>
    </source>
</evidence>
<name>A0A815D0E9_ADIRI</name>
<dbReference type="Proteomes" id="UP000663852">
    <property type="component" value="Unassembled WGS sequence"/>
</dbReference>
<accession>A0A815D0E9</accession>
<evidence type="ECO:0000313" key="4">
    <source>
        <dbReference type="Proteomes" id="UP000663828"/>
    </source>
</evidence>
<proteinExistence type="predicted"/>
<comment type="caution">
    <text evidence="3">The sequence shown here is derived from an EMBL/GenBank/DDBJ whole genome shotgun (WGS) entry which is preliminary data.</text>
</comment>
<dbReference type="AlphaFoldDB" id="A0A815D0E9"/>
<sequence>MVPNELRQTTTKKFVLPSVVTVIIALLMYWIWSNKTPDACNLTGVFQRDFNIYYGLMGVSNPLLIRSAEQSNTANSECRVFYDAMNILPPDNTASIESRIILAARGAGKTQIRQCVLSRLPLEKHMLVKIYGVDITTYLDNFIKNTHSNDTKHGFEQIRNLWST</sequence>
<dbReference type="OrthoDB" id="10474893at2759"/>
<keyword evidence="1" id="KW-1133">Transmembrane helix</keyword>
<dbReference type="EMBL" id="CAJNOJ010000208">
    <property type="protein sequence ID" value="CAF1290607.1"/>
    <property type="molecule type" value="Genomic_DNA"/>
</dbReference>
<reference evidence="3" key="1">
    <citation type="submission" date="2021-02" db="EMBL/GenBank/DDBJ databases">
        <authorList>
            <person name="Nowell W R."/>
        </authorList>
    </citation>
    <scope>NUCLEOTIDE SEQUENCE</scope>
</reference>
<gene>
    <name evidence="3" type="ORF">EDS130_LOCUS30063</name>
    <name evidence="2" type="ORF">XAT740_LOCUS25421</name>
</gene>
<keyword evidence="4" id="KW-1185">Reference proteome</keyword>
<feature type="transmembrane region" description="Helical" evidence="1">
    <location>
        <begin position="14"/>
        <end position="32"/>
    </location>
</feature>
<keyword evidence="1" id="KW-0812">Transmembrane</keyword>
<evidence type="ECO:0000313" key="5">
    <source>
        <dbReference type="Proteomes" id="UP000663852"/>
    </source>
</evidence>
<protein>
    <submittedName>
        <fullName evidence="3">Uncharacterized protein</fullName>
    </submittedName>
</protein>